<dbReference type="PROSITE" id="PS01318">
    <property type="entry name" value="TSAA_1"/>
    <property type="match status" value="1"/>
</dbReference>
<dbReference type="Gene3D" id="2.40.30.70">
    <property type="entry name" value="YaeB-like"/>
    <property type="match status" value="1"/>
</dbReference>
<gene>
    <name evidence="1" type="primary">tsaA</name>
    <name evidence="1" type="ORF">ABVT43_15625</name>
</gene>
<dbReference type="InterPro" id="IPR041369">
    <property type="entry name" value="TrmO_C"/>
</dbReference>
<dbReference type="InterPro" id="IPR036414">
    <property type="entry name" value="YaeB_N_sf"/>
</dbReference>
<dbReference type="InterPro" id="IPR036413">
    <property type="entry name" value="YaeB-like_sf"/>
</dbReference>
<dbReference type="PANTHER" id="PTHR12818">
    <property type="entry name" value="TRNA (ADENINE(37)-N6)-METHYLTRANSFERASE"/>
    <property type="match status" value="1"/>
</dbReference>
<organism evidence="1 2">
    <name type="scientific">Aliikangiella maris</name>
    <dbReference type="NCBI Taxonomy" id="3162458"/>
    <lineage>
        <taxon>Bacteria</taxon>
        <taxon>Pseudomonadati</taxon>
        <taxon>Pseudomonadota</taxon>
        <taxon>Gammaproteobacteria</taxon>
        <taxon>Oceanospirillales</taxon>
        <taxon>Pleioneaceae</taxon>
        <taxon>Aliikangiella</taxon>
    </lineage>
</organism>
<evidence type="ECO:0000313" key="2">
    <source>
        <dbReference type="Proteomes" id="UP001548189"/>
    </source>
</evidence>
<evidence type="ECO:0000313" key="1">
    <source>
        <dbReference type="EMBL" id="MET1256570.1"/>
    </source>
</evidence>
<dbReference type="PROSITE" id="PS51668">
    <property type="entry name" value="TSAA_2"/>
    <property type="match status" value="1"/>
</dbReference>
<comment type="caution">
    <text evidence="1">The sequence shown here is derived from an EMBL/GenBank/DDBJ whole genome shotgun (WGS) entry which is preliminary data.</text>
</comment>
<dbReference type="NCBIfam" id="TIGR00104">
    <property type="entry name" value="tRNA_TsaA"/>
    <property type="match status" value="1"/>
</dbReference>
<reference evidence="1 2" key="1">
    <citation type="submission" date="2024-06" db="EMBL/GenBank/DDBJ databases">
        <authorList>
            <person name="Li F."/>
        </authorList>
    </citation>
    <scope>NUCLEOTIDE SEQUENCE [LARGE SCALE GENOMIC DNA]</scope>
    <source>
        <strain evidence="1 2">GXAS 311</strain>
    </source>
</reference>
<dbReference type="InterPro" id="IPR040372">
    <property type="entry name" value="YaeB-like"/>
</dbReference>
<keyword evidence="2" id="KW-1185">Reference proteome</keyword>
<dbReference type="Pfam" id="PF18389">
    <property type="entry name" value="TrmO_C"/>
    <property type="match status" value="1"/>
</dbReference>
<dbReference type="PANTHER" id="PTHR12818:SF0">
    <property type="entry name" value="TRNA (ADENINE(37)-N6)-METHYLTRANSFERASE"/>
    <property type="match status" value="1"/>
</dbReference>
<protein>
    <submittedName>
        <fullName evidence="1">tRNA (N6-threonylcarbamoyladenosine(37)-N6)-methyltransferase TrmO</fullName>
    </submittedName>
</protein>
<sequence length="242" mass="27519">MNMTTPSFNLFQFKPIGIIHSPYKQKFAIPRQPRLVKQIEGLLALTDEFSIEGILAGIENYSHLWITFIFHQTLSQGWSAKVRPPRLGGNDKMGVFATRSTFRPNPIGLSAVENLGHYQHEGKYFIRLGGIDLLDQTPIVDIKPYIPYCDAIPDAQAGIAQTQPSSNMPVSWSPQAIAFCKQNIHSYPNLQTIVSDILQQDPRPAYKKKNILPQNYSVYLYDLNIHWTIENQQTLVTHINKK</sequence>
<dbReference type="EMBL" id="JBEVCJ010000023">
    <property type="protein sequence ID" value="MET1256570.1"/>
    <property type="molecule type" value="Genomic_DNA"/>
</dbReference>
<accession>A0ABV2BXC4</accession>
<proteinExistence type="predicted"/>
<dbReference type="InterPro" id="IPR023368">
    <property type="entry name" value="UPF0066_cons_site"/>
</dbReference>
<name>A0ABV2BXC4_9GAMM</name>
<dbReference type="InterPro" id="IPR023370">
    <property type="entry name" value="TrmO-like_N"/>
</dbReference>
<dbReference type="CDD" id="cd09281">
    <property type="entry name" value="UPF0066"/>
    <property type="match status" value="1"/>
</dbReference>
<dbReference type="SUPFAM" id="SSF118196">
    <property type="entry name" value="YaeB-like"/>
    <property type="match status" value="1"/>
</dbReference>
<dbReference type="Pfam" id="PF01980">
    <property type="entry name" value="TrmO_N"/>
    <property type="match status" value="1"/>
</dbReference>
<dbReference type="Gene3D" id="3.30.2310.10">
    <property type="entry name" value="YaeB-like"/>
    <property type="match status" value="1"/>
</dbReference>
<dbReference type="Proteomes" id="UP001548189">
    <property type="component" value="Unassembled WGS sequence"/>
</dbReference>